<dbReference type="PANTHER" id="PTHR34075">
    <property type="entry name" value="BLR3430 PROTEIN"/>
    <property type="match status" value="1"/>
</dbReference>
<reference evidence="4" key="1">
    <citation type="journal article" date="2019" name="Int. J. Syst. Evol. Microbiol.">
        <title>The Global Catalogue of Microorganisms (GCM) 10K type strain sequencing project: providing services to taxonomists for standard genome sequencing and annotation.</title>
        <authorList>
            <consortium name="The Broad Institute Genomics Platform"/>
            <consortium name="The Broad Institute Genome Sequencing Center for Infectious Disease"/>
            <person name="Wu L."/>
            <person name="Ma J."/>
        </authorList>
    </citation>
    <scope>NUCLEOTIDE SEQUENCE [LARGE SCALE GENOMIC DNA]</scope>
    <source>
        <strain evidence="4">CCUG 54520</strain>
    </source>
</reference>
<dbReference type="Proteomes" id="UP001595914">
    <property type="component" value="Unassembled WGS sequence"/>
</dbReference>
<comment type="caution">
    <text evidence="3">The sequence shown here is derived from an EMBL/GenBank/DDBJ whole genome shotgun (WGS) entry which is preliminary data.</text>
</comment>
<dbReference type="Pfam" id="PF12172">
    <property type="entry name" value="zf-ChsH2"/>
    <property type="match status" value="1"/>
</dbReference>
<dbReference type="EMBL" id="JBHSFO010000009">
    <property type="protein sequence ID" value="MFC4605120.1"/>
    <property type="molecule type" value="Genomic_DNA"/>
</dbReference>
<proteinExistence type="predicted"/>
<evidence type="ECO:0000259" key="1">
    <source>
        <dbReference type="Pfam" id="PF01796"/>
    </source>
</evidence>
<dbReference type="InterPro" id="IPR052513">
    <property type="entry name" value="Thioester_dehydratase-like"/>
</dbReference>
<sequence length="161" mass="17240">MSDTATPAASDMATPAVQGWFTTGPEPALIGSKCTSCGTISFPRELTFCKNPACSGEEFADTELSRIGTIWSYTDAQYQPPPPYIPITDPYVPFALVAVELPEGIVILGQAANGFGVDDLKVGNKVELVVETIYADETGDRTMWAWKPVTGGTTENEEQQA</sequence>
<dbReference type="InterPro" id="IPR002878">
    <property type="entry name" value="ChsH2_C"/>
</dbReference>
<evidence type="ECO:0000313" key="4">
    <source>
        <dbReference type="Proteomes" id="UP001595914"/>
    </source>
</evidence>
<evidence type="ECO:0000259" key="2">
    <source>
        <dbReference type="Pfam" id="PF12172"/>
    </source>
</evidence>
<dbReference type="SUPFAM" id="SSF50249">
    <property type="entry name" value="Nucleic acid-binding proteins"/>
    <property type="match status" value="1"/>
</dbReference>
<dbReference type="Pfam" id="PF01796">
    <property type="entry name" value="OB_ChsH2_C"/>
    <property type="match status" value="1"/>
</dbReference>
<dbReference type="RefSeq" id="WP_378418466.1">
    <property type="nucleotide sequence ID" value="NZ_JBHSFO010000009.1"/>
</dbReference>
<feature type="domain" description="ChsH2 C-terminal OB-fold" evidence="1">
    <location>
        <begin position="62"/>
        <end position="130"/>
    </location>
</feature>
<dbReference type="InterPro" id="IPR012340">
    <property type="entry name" value="NA-bd_OB-fold"/>
</dbReference>
<organism evidence="3 4">
    <name type="scientific">Rhodococcus kronopolitis</name>
    <dbReference type="NCBI Taxonomy" id="1460226"/>
    <lineage>
        <taxon>Bacteria</taxon>
        <taxon>Bacillati</taxon>
        <taxon>Actinomycetota</taxon>
        <taxon>Actinomycetes</taxon>
        <taxon>Mycobacteriales</taxon>
        <taxon>Nocardiaceae</taxon>
        <taxon>Rhodococcus</taxon>
    </lineage>
</organism>
<evidence type="ECO:0000313" key="3">
    <source>
        <dbReference type="EMBL" id="MFC4605120.1"/>
    </source>
</evidence>
<dbReference type="PANTHER" id="PTHR34075:SF5">
    <property type="entry name" value="BLR3430 PROTEIN"/>
    <property type="match status" value="1"/>
</dbReference>
<dbReference type="InterPro" id="IPR022002">
    <property type="entry name" value="ChsH2_Znr"/>
</dbReference>
<name>A0ABV9FWG6_9NOCA</name>
<gene>
    <name evidence="3" type="ORF">ACFO6S_15595</name>
</gene>
<keyword evidence="4" id="KW-1185">Reference proteome</keyword>
<accession>A0ABV9FWG6</accession>
<protein>
    <submittedName>
        <fullName evidence="3">Zn-ribbon domain-containing OB-fold protein</fullName>
    </submittedName>
</protein>
<feature type="domain" description="ChsH2 rubredoxin-like zinc ribbon" evidence="2">
    <location>
        <begin position="25"/>
        <end position="59"/>
    </location>
</feature>